<protein>
    <recommendedName>
        <fullName evidence="3">CDP-Glycerol:Poly(Glycerophosphate) glycerophosphotransferase</fullName>
    </recommendedName>
</protein>
<evidence type="ECO:0000313" key="1">
    <source>
        <dbReference type="EMBL" id="NYE72862.1"/>
    </source>
</evidence>
<evidence type="ECO:0008006" key="3">
    <source>
        <dbReference type="Google" id="ProtNLM"/>
    </source>
</evidence>
<dbReference type="RefSeq" id="WP_179753945.1">
    <property type="nucleotide sequence ID" value="NZ_JACCBU010000001.1"/>
</dbReference>
<dbReference type="Proteomes" id="UP000569914">
    <property type="component" value="Unassembled WGS sequence"/>
</dbReference>
<dbReference type="InterPro" id="IPR007554">
    <property type="entry name" value="Glycerophosphate_synth"/>
</dbReference>
<organism evidence="1 2">
    <name type="scientific">Microlunatus parietis</name>
    <dbReference type="NCBI Taxonomy" id="682979"/>
    <lineage>
        <taxon>Bacteria</taxon>
        <taxon>Bacillati</taxon>
        <taxon>Actinomycetota</taxon>
        <taxon>Actinomycetes</taxon>
        <taxon>Propionibacteriales</taxon>
        <taxon>Propionibacteriaceae</taxon>
        <taxon>Microlunatus</taxon>
    </lineage>
</organism>
<evidence type="ECO:0000313" key="2">
    <source>
        <dbReference type="Proteomes" id="UP000569914"/>
    </source>
</evidence>
<comment type="caution">
    <text evidence="1">The sequence shown here is derived from an EMBL/GenBank/DDBJ whole genome shotgun (WGS) entry which is preliminary data.</text>
</comment>
<reference evidence="1 2" key="1">
    <citation type="submission" date="2020-07" db="EMBL/GenBank/DDBJ databases">
        <title>Sequencing the genomes of 1000 actinobacteria strains.</title>
        <authorList>
            <person name="Klenk H.-P."/>
        </authorList>
    </citation>
    <scope>NUCLEOTIDE SEQUENCE [LARGE SCALE GENOMIC DNA]</scope>
    <source>
        <strain evidence="1 2">DSM 22083</strain>
    </source>
</reference>
<sequence>MERDVRAAIGRLLPRRRGDGTASGEPLPVITSWNLPGAPAATSADPRIGRSDRARLARALRSLRPTFAMPYAGHWGARYQCQMWEPYLAASGEPYLMITTDPGAADLIRQVTRAPLLLIADPTPDDLDLVLPKTVRAAFYVQNSKRNRAFLELDRMTHVWLNHGDSDKRANANERHAEYDRVVTCGEAGIERYAAHGVQIPRNRFDVLGRPQAGDIADGPRPAGSPTTVLYAPTWRGVDPRDDHTSLPLAPRLIEALLDRELTVIFRGHPFSGRHAEDRTAIAEAHMMLAEDRDQSGRKHLWGAAAELDRSLADCINAADALISDVSGVVTDFLASGRPYAMTAMAEPDPDAFRAAFPIGRSGYVIDRELAELDGVLDELLGADPLAGRRAELRTHYLGPFHGSESAEAVADYVRDLTRGGRLTRR</sequence>
<keyword evidence="2" id="KW-1185">Reference proteome</keyword>
<dbReference type="GO" id="GO:0016020">
    <property type="term" value="C:membrane"/>
    <property type="evidence" value="ECO:0007669"/>
    <property type="project" value="InterPro"/>
</dbReference>
<dbReference type="InterPro" id="IPR043148">
    <property type="entry name" value="TagF_C"/>
</dbReference>
<name>A0A7Y9I9Y9_9ACTN</name>
<dbReference type="Gene3D" id="3.40.50.12580">
    <property type="match status" value="1"/>
</dbReference>
<accession>A0A7Y9I9Y9</accession>
<proteinExistence type="predicted"/>
<dbReference type="Pfam" id="PF04464">
    <property type="entry name" value="Glyphos_transf"/>
    <property type="match status" value="1"/>
</dbReference>
<gene>
    <name evidence="1" type="ORF">BKA15_004191</name>
</gene>
<dbReference type="GO" id="GO:0047355">
    <property type="term" value="F:CDP-glycerol glycerophosphotransferase activity"/>
    <property type="evidence" value="ECO:0007669"/>
    <property type="project" value="InterPro"/>
</dbReference>
<dbReference type="AlphaFoldDB" id="A0A7Y9I9Y9"/>
<dbReference type="EMBL" id="JACCBU010000001">
    <property type="protein sequence ID" value="NYE72862.1"/>
    <property type="molecule type" value="Genomic_DNA"/>
</dbReference>